<reference evidence="1" key="1">
    <citation type="submission" date="2014-09" db="EMBL/GenBank/DDBJ databases">
        <authorList>
            <person name="Magalhaes I.L.F."/>
            <person name="Oliveira U."/>
            <person name="Santos F.R."/>
            <person name="Vidigal T.H.D.A."/>
            <person name="Brescovit A.D."/>
            <person name="Santos A.J."/>
        </authorList>
    </citation>
    <scope>NUCLEOTIDE SEQUENCE</scope>
    <source>
        <tissue evidence="1">Shoot tissue taken approximately 20 cm above the soil surface</tissue>
    </source>
</reference>
<name>A0A0A9CAF0_ARUDO</name>
<dbReference type="EMBL" id="GBRH01226462">
    <property type="protein sequence ID" value="JAD71433.1"/>
    <property type="molecule type" value="Transcribed_RNA"/>
</dbReference>
<evidence type="ECO:0000313" key="1">
    <source>
        <dbReference type="EMBL" id="JAD71433.1"/>
    </source>
</evidence>
<protein>
    <submittedName>
        <fullName evidence="1">Uncharacterized protein</fullName>
    </submittedName>
</protein>
<accession>A0A0A9CAF0</accession>
<dbReference type="AlphaFoldDB" id="A0A0A9CAF0"/>
<proteinExistence type="predicted"/>
<organism evidence="1">
    <name type="scientific">Arundo donax</name>
    <name type="common">Giant reed</name>
    <name type="synonym">Donax arundinaceus</name>
    <dbReference type="NCBI Taxonomy" id="35708"/>
    <lineage>
        <taxon>Eukaryota</taxon>
        <taxon>Viridiplantae</taxon>
        <taxon>Streptophyta</taxon>
        <taxon>Embryophyta</taxon>
        <taxon>Tracheophyta</taxon>
        <taxon>Spermatophyta</taxon>
        <taxon>Magnoliopsida</taxon>
        <taxon>Liliopsida</taxon>
        <taxon>Poales</taxon>
        <taxon>Poaceae</taxon>
        <taxon>PACMAD clade</taxon>
        <taxon>Arundinoideae</taxon>
        <taxon>Arundineae</taxon>
        <taxon>Arundo</taxon>
    </lineage>
</organism>
<reference evidence="1" key="2">
    <citation type="journal article" date="2015" name="Data Brief">
        <title>Shoot transcriptome of the giant reed, Arundo donax.</title>
        <authorList>
            <person name="Barrero R.A."/>
            <person name="Guerrero F.D."/>
            <person name="Moolhuijzen P."/>
            <person name="Goolsby J.A."/>
            <person name="Tidwell J."/>
            <person name="Bellgard S.E."/>
            <person name="Bellgard M.I."/>
        </authorList>
    </citation>
    <scope>NUCLEOTIDE SEQUENCE</scope>
    <source>
        <tissue evidence="1">Shoot tissue taken approximately 20 cm above the soil surface</tissue>
    </source>
</reference>
<sequence>MLELLLISFVFWCYFLRYSCIAYMPTLFTY</sequence>